<keyword evidence="2" id="KW-1185">Reference proteome</keyword>
<dbReference type="Proteomes" id="UP000679779">
    <property type="component" value="Unassembled WGS sequence"/>
</dbReference>
<dbReference type="AlphaFoldDB" id="A0A919XF99"/>
<evidence type="ECO:0000313" key="1">
    <source>
        <dbReference type="EMBL" id="GIO29510.1"/>
    </source>
</evidence>
<name>A0A919XF99_9BACL</name>
<comment type="caution">
    <text evidence="1">The sequence shown here is derived from an EMBL/GenBank/DDBJ whole genome shotgun (WGS) entry which is preliminary data.</text>
</comment>
<proteinExistence type="predicted"/>
<dbReference type="EMBL" id="BORQ01000001">
    <property type="protein sequence ID" value="GIO29510.1"/>
    <property type="molecule type" value="Genomic_DNA"/>
</dbReference>
<protein>
    <submittedName>
        <fullName evidence="1">Uncharacterized protein</fullName>
    </submittedName>
</protein>
<gene>
    <name evidence="1" type="ORF">J2TS6_06510</name>
</gene>
<accession>A0A919XF99</accession>
<dbReference type="SUPFAM" id="SSF49695">
    <property type="entry name" value="gamma-Crystallin-like"/>
    <property type="match status" value="1"/>
</dbReference>
<evidence type="ECO:0000313" key="2">
    <source>
        <dbReference type="Proteomes" id="UP000679779"/>
    </source>
</evidence>
<sequence length="125" mass="14215">MPRLTIFEEKDFRGRSRVIAGNLGIENMDSVFGGAQSLRFRSACWSPTLVLFSRPGFKGRFHIYRGNMNFSDLQNLFFGCDVGSLISSGKRLSRRKIRQFRKTGQLPSHYRLITLSETFSGSGNK</sequence>
<dbReference type="Gene3D" id="2.60.20.10">
    <property type="entry name" value="Crystallins"/>
    <property type="match status" value="1"/>
</dbReference>
<organism evidence="1 2">
    <name type="scientific">Paenibacillus albilobatus</name>
    <dbReference type="NCBI Taxonomy" id="2716884"/>
    <lineage>
        <taxon>Bacteria</taxon>
        <taxon>Bacillati</taxon>
        <taxon>Bacillota</taxon>
        <taxon>Bacilli</taxon>
        <taxon>Bacillales</taxon>
        <taxon>Paenibacillaceae</taxon>
        <taxon>Paenibacillus</taxon>
    </lineage>
</organism>
<dbReference type="InterPro" id="IPR011024">
    <property type="entry name" value="G_crystallin-like"/>
</dbReference>
<reference evidence="1" key="1">
    <citation type="submission" date="2021-03" db="EMBL/GenBank/DDBJ databases">
        <title>Antimicrobial resistance genes in bacteria isolated from Japanese honey, and their potential for conferring macrolide and lincosamide resistance in the American foulbrood pathogen Paenibacillus larvae.</title>
        <authorList>
            <person name="Okamoto M."/>
            <person name="Kumagai M."/>
            <person name="Kanamori H."/>
            <person name="Takamatsu D."/>
        </authorList>
    </citation>
    <scope>NUCLEOTIDE SEQUENCE</scope>
    <source>
        <strain evidence="1">J2TS6</strain>
    </source>
</reference>
<dbReference type="RefSeq" id="WP_236575370.1">
    <property type="nucleotide sequence ID" value="NZ_BORQ01000001.1"/>
</dbReference>